<reference evidence="5 6" key="1">
    <citation type="journal article" date="2019" name="Int. J. Syst. Evol. Microbiol.">
        <title>The Global Catalogue of Microorganisms (GCM) 10K type strain sequencing project: providing services to taxonomists for standard genome sequencing and annotation.</title>
        <authorList>
            <consortium name="The Broad Institute Genomics Platform"/>
            <consortium name="The Broad Institute Genome Sequencing Center for Infectious Disease"/>
            <person name="Wu L."/>
            <person name="Ma J."/>
        </authorList>
    </citation>
    <scope>NUCLEOTIDE SEQUENCE [LARGE SCALE GENOMIC DNA]</scope>
    <source>
        <strain evidence="5 6">JCM 15309</strain>
    </source>
</reference>
<feature type="region of interest" description="Disordered" evidence="3">
    <location>
        <begin position="460"/>
        <end position="519"/>
    </location>
</feature>
<sequence>MADGEDVALSHREQRLTAVLGLTGRSSRLHVAGVLWPDSTDDRALASLRRAVRQTQERCPGLLQADRLSIGLDADVEVDVDELRHAAAAEDAIAEGAAAAMLGLLVGEELLPGWYDEWVLPERERLEQLRVKALERIARQAIEAGDLALCVDAAHAISDVNPLLESAAELAIRAHLGRGDLGSALLEFDRYRHAVREELGVPPSRTIVELIEPALAESRTATDDPDVPASVPVPVHAAPARPDVPTPTLRGDDPDEEEPEFARLLGPAAATSAVRGGVVIADRPREPVVSTGGRGAMVRLLGVAALLLAASIVVLGVGHTPGGGNNGGGAGSPGVTHPNVGVLPADSAIHPSTMLVRLVGATAGRAAFLVRTATQPALVRIEMHGNVGGNIVRSVLVRSPNGRRLELSGLRPGIYRWLATSSVAAAVGGRLRIPDRPVAVPVNAAAHTNSGTTVEAVDAATPPAASSAGSTTGSSAGSSAAGSAAPQPSSGNPQPHPAPRPHPTRQPRDPGAQPVGPVG</sequence>
<feature type="compositionally biased region" description="Low complexity" evidence="3">
    <location>
        <begin position="227"/>
        <end position="243"/>
    </location>
</feature>
<feature type="region of interest" description="Disordered" evidence="3">
    <location>
        <begin position="218"/>
        <end position="258"/>
    </location>
</feature>
<proteinExistence type="predicted"/>
<dbReference type="Pfam" id="PF03704">
    <property type="entry name" value="BTAD"/>
    <property type="match status" value="1"/>
</dbReference>
<dbReference type="InterPro" id="IPR011990">
    <property type="entry name" value="TPR-like_helical_dom_sf"/>
</dbReference>
<feature type="domain" description="Bacterial transcriptional activator" evidence="4">
    <location>
        <begin position="78"/>
        <end position="215"/>
    </location>
</feature>
<dbReference type="PANTHER" id="PTHR35807">
    <property type="entry name" value="TRANSCRIPTIONAL REGULATOR REDD-RELATED"/>
    <property type="match status" value="1"/>
</dbReference>
<dbReference type="InterPro" id="IPR051677">
    <property type="entry name" value="AfsR-DnrI-RedD_regulator"/>
</dbReference>
<dbReference type="Proteomes" id="UP001500571">
    <property type="component" value="Unassembled WGS sequence"/>
</dbReference>
<keyword evidence="1" id="KW-0805">Transcription regulation</keyword>
<organism evidence="5 6">
    <name type="scientific">Nocardioides panacihumi</name>
    <dbReference type="NCBI Taxonomy" id="400774"/>
    <lineage>
        <taxon>Bacteria</taxon>
        <taxon>Bacillati</taxon>
        <taxon>Actinomycetota</taxon>
        <taxon>Actinomycetes</taxon>
        <taxon>Propionibacteriales</taxon>
        <taxon>Nocardioidaceae</taxon>
        <taxon>Nocardioides</taxon>
    </lineage>
</organism>
<gene>
    <name evidence="5" type="ORF">GCM10009798_17950</name>
</gene>
<dbReference type="PANTHER" id="PTHR35807:SF1">
    <property type="entry name" value="TRANSCRIPTIONAL REGULATOR REDD"/>
    <property type="match status" value="1"/>
</dbReference>
<dbReference type="Gene3D" id="1.25.40.10">
    <property type="entry name" value="Tetratricopeptide repeat domain"/>
    <property type="match status" value="1"/>
</dbReference>
<evidence type="ECO:0000256" key="2">
    <source>
        <dbReference type="ARBA" id="ARBA00023163"/>
    </source>
</evidence>
<dbReference type="EMBL" id="BAAAPB010000001">
    <property type="protein sequence ID" value="GAA1958719.1"/>
    <property type="molecule type" value="Genomic_DNA"/>
</dbReference>
<accession>A0ABN2QVA5</accession>
<dbReference type="SMART" id="SM01043">
    <property type="entry name" value="BTAD"/>
    <property type="match status" value="1"/>
</dbReference>
<keyword evidence="6" id="KW-1185">Reference proteome</keyword>
<dbReference type="SUPFAM" id="SSF48452">
    <property type="entry name" value="TPR-like"/>
    <property type="match status" value="1"/>
</dbReference>
<keyword evidence="2" id="KW-0804">Transcription</keyword>
<evidence type="ECO:0000313" key="6">
    <source>
        <dbReference type="Proteomes" id="UP001500571"/>
    </source>
</evidence>
<name>A0ABN2QVA5_9ACTN</name>
<evidence type="ECO:0000256" key="1">
    <source>
        <dbReference type="ARBA" id="ARBA00023015"/>
    </source>
</evidence>
<feature type="compositionally biased region" description="Low complexity" evidence="3">
    <location>
        <begin position="460"/>
        <end position="493"/>
    </location>
</feature>
<evidence type="ECO:0000259" key="4">
    <source>
        <dbReference type="SMART" id="SM01043"/>
    </source>
</evidence>
<comment type="caution">
    <text evidence="5">The sequence shown here is derived from an EMBL/GenBank/DDBJ whole genome shotgun (WGS) entry which is preliminary data.</text>
</comment>
<evidence type="ECO:0000256" key="3">
    <source>
        <dbReference type="SAM" id="MobiDB-lite"/>
    </source>
</evidence>
<evidence type="ECO:0000313" key="5">
    <source>
        <dbReference type="EMBL" id="GAA1958719.1"/>
    </source>
</evidence>
<dbReference type="InterPro" id="IPR005158">
    <property type="entry name" value="BTAD"/>
</dbReference>
<protein>
    <recommendedName>
        <fullName evidence="4">Bacterial transcriptional activator domain-containing protein</fullName>
    </recommendedName>
</protein>